<sequence>MNLLPNTRDWCYYEFGRLSFSFNPTMDALRFDPATKGLGVEKIPIPEIQNDDDVIVEVAYSGLCGTDLHIFKGEFPSSKVKYTPGHEYSGIVRAVGSEVKNVKVGDRVACDPQRWCTTCKYCFTARYHHCVEGGVENATGIRHDGGFAQFSRIRSRVVHKLPDNISLKQGALAEPISCVIWGLDRGFLPAPIGTQILLTGAGIIGNIWTAVLHHLGHRNVTVVEPSEIRRELNKRMDTGYTVISPDELTQRVKNENYAADVAVDCSGNPRAIEQALSTLTYQGKLQIFGVAPPQARVSISPYEIFRKELTIVGSIINPWSFPRALGIMEAMSDRYLDYHKLGIEVFKLKDYQKALAVLDNSTAAKVVFAINPNLE</sequence>
<dbReference type="Gene3D" id="3.40.50.720">
    <property type="entry name" value="NAD(P)-binding Rossmann-like Domain"/>
    <property type="match status" value="1"/>
</dbReference>
<dbReference type="InterPro" id="IPR036291">
    <property type="entry name" value="NAD(P)-bd_dom_sf"/>
</dbReference>
<dbReference type="EMBL" id="GBHO01000410">
    <property type="protein sequence ID" value="JAG43194.1"/>
    <property type="molecule type" value="Transcribed_RNA"/>
</dbReference>
<dbReference type="GO" id="GO:0016491">
    <property type="term" value="F:oxidoreductase activity"/>
    <property type="evidence" value="ECO:0007669"/>
    <property type="project" value="UniProtKB-KW"/>
</dbReference>
<evidence type="ECO:0000256" key="4">
    <source>
        <dbReference type="RuleBase" id="RU361277"/>
    </source>
</evidence>
<comment type="similarity">
    <text evidence="4">Belongs to the zinc-containing alcohol dehydrogenase family.</text>
</comment>
<proteinExistence type="inferred from homology"/>
<evidence type="ECO:0000256" key="3">
    <source>
        <dbReference type="ARBA" id="ARBA00023002"/>
    </source>
</evidence>
<dbReference type="InterPro" id="IPR050129">
    <property type="entry name" value="Zn_alcohol_dh"/>
</dbReference>
<dbReference type="Pfam" id="PF08240">
    <property type="entry name" value="ADH_N"/>
    <property type="match status" value="1"/>
</dbReference>
<comment type="cofactor">
    <cofactor evidence="4">
        <name>Zn(2+)</name>
        <dbReference type="ChEBI" id="CHEBI:29105"/>
    </cofactor>
</comment>
<dbReference type="PANTHER" id="PTHR43401:SF2">
    <property type="entry name" value="L-THREONINE 3-DEHYDROGENASE"/>
    <property type="match status" value="1"/>
</dbReference>
<reference evidence="9" key="3">
    <citation type="submission" date="2014-09" db="EMBL/GenBank/DDBJ databases">
        <authorList>
            <person name="Magalhaes I.L.F."/>
            <person name="Oliveira U."/>
            <person name="Santos F.R."/>
            <person name="Vidigal T.H.D.A."/>
            <person name="Brescovit A.D."/>
            <person name="Santos A.J."/>
        </authorList>
    </citation>
    <scope>NUCLEOTIDE SEQUENCE</scope>
</reference>
<evidence type="ECO:0000313" key="8">
    <source>
        <dbReference type="EMBL" id="JAG43196.1"/>
    </source>
</evidence>
<dbReference type="GO" id="GO:0008270">
    <property type="term" value="F:zinc ion binding"/>
    <property type="evidence" value="ECO:0007669"/>
    <property type="project" value="InterPro"/>
</dbReference>
<dbReference type="Gene3D" id="3.90.180.10">
    <property type="entry name" value="Medium-chain alcohol dehydrogenases, catalytic domain"/>
    <property type="match status" value="1"/>
</dbReference>
<organism evidence="8">
    <name type="scientific">Lygus hesperus</name>
    <name type="common">Western plant bug</name>
    <dbReference type="NCBI Taxonomy" id="30085"/>
    <lineage>
        <taxon>Eukaryota</taxon>
        <taxon>Metazoa</taxon>
        <taxon>Ecdysozoa</taxon>
        <taxon>Arthropoda</taxon>
        <taxon>Hexapoda</taxon>
        <taxon>Insecta</taxon>
        <taxon>Pterygota</taxon>
        <taxon>Neoptera</taxon>
        <taxon>Paraneoptera</taxon>
        <taxon>Hemiptera</taxon>
        <taxon>Heteroptera</taxon>
        <taxon>Panheteroptera</taxon>
        <taxon>Cimicomorpha</taxon>
        <taxon>Miridae</taxon>
        <taxon>Mirini</taxon>
        <taxon>Lygus</taxon>
    </lineage>
</organism>
<dbReference type="EMBL" id="GBHO01000408">
    <property type="protein sequence ID" value="JAG43196.1"/>
    <property type="molecule type" value="Transcribed_RNA"/>
</dbReference>
<keyword evidence="2 4" id="KW-0862">Zinc</keyword>
<dbReference type="PROSITE" id="PS00059">
    <property type="entry name" value="ADH_ZINC"/>
    <property type="match status" value="1"/>
</dbReference>
<feature type="domain" description="Alcohol dehydrogenase-like N-terminal" evidence="6">
    <location>
        <begin position="51"/>
        <end position="163"/>
    </location>
</feature>
<evidence type="ECO:0000256" key="2">
    <source>
        <dbReference type="ARBA" id="ARBA00022833"/>
    </source>
</evidence>
<dbReference type="EMBL" id="GBRD01004976">
    <property type="protein sequence ID" value="JAG60845.1"/>
    <property type="molecule type" value="Transcribed_RNA"/>
</dbReference>
<evidence type="ECO:0000256" key="1">
    <source>
        <dbReference type="ARBA" id="ARBA00022723"/>
    </source>
</evidence>
<protein>
    <submittedName>
        <fullName evidence="8">L-threonine 3-dehydrogenase</fullName>
    </submittedName>
</protein>
<feature type="domain" description="Alcohol dehydrogenase-like C-terminal" evidence="5">
    <location>
        <begin position="204"/>
        <end position="319"/>
    </location>
</feature>
<dbReference type="PANTHER" id="PTHR43401">
    <property type="entry name" value="L-THREONINE 3-DEHYDROGENASE"/>
    <property type="match status" value="1"/>
</dbReference>
<evidence type="ECO:0000313" key="9">
    <source>
        <dbReference type="EMBL" id="JAG60845.1"/>
    </source>
</evidence>
<dbReference type="InterPro" id="IPR013154">
    <property type="entry name" value="ADH-like_N"/>
</dbReference>
<reference evidence="8" key="1">
    <citation type="journal article" date="2014" name="PLoS ONE">
        <title>Transcriptome-Based Identification of ABC Transporters in the Western Tarnished Plant Bug Lygus hesperus.</title>
        <authorList>
            <person name="Hull J.J."/>
            <person name="Chaney K."/>
            <person name="Geib S.M."/>
            <person name="Fabrick J.A."/>
            <person name="Brent C.S."/>
            <person name="Walsh D."/>
            <person name="Lavine L.C."/>
        </authorList>
    </citation>
    <scope>NUCLEOTIDE SEQUENCE</scope>
</reference>
<dbReference type="SUPFAM" id="SSF50129">
    <property type="entry name" value="GroES-like"/>
    <property type="match status" value="1"/>
</dbReference>
<dbReference type="InterPro" id="IPR013149">
    <property type="entry name" value="ADH-like_C"/>
</dbReference>
<evidence type="ECO:0000259" key="6">
    <source>
        <dbReference type="Pfam" id="PF08240"/>
    </source>
</evidence>
<accession>A0A0A9ZGG8</accession>
<gene>
    <name evidence="8" type="primary">tdh_3</name>
    <name evidence="7" type="synonym">tdh_2</name>
    <name evidence="7" type="ORF">CM83_77357</name>
    <name evidence="8" type="ORF">CM83_77359</name>
</gene>
<dbReference type="SUPFAM" id="SSF51735">
    <property type="entry name" value="NAD(P)-binding Rossmann-fold domains"/>
    <property type="match status" value="1"/>
</dbReference>
<name>A0A0A9ZGG8_LYGHE</name>
<dbReference type="AlphaFoldDB" id="A0A0A9ZGG8"/>
<evidence type="ECO:0000313" key="7">
    <source>
        <dbReference type="EMBL" id="JAG43194.1"/>
    </source>
</evidence>
<dbReference type="InterPro" id="IPR011032">
    <property type="entry name" value="GroES-like_sf"/>
</dbReference>
<evidence type="ECO:0000259" key="5">
    <source>
        <dbReference type="Pfam" id="PF00107"/>
    </source>
</evidence>
<keyword evidence="1 4" id="KW-0479">Metal-binding</keyword>
<keyword evidence="3" id="KW-0560">Oxidoreductase</keyword>
<dbReference type="InterPro" id="IPR002328">
    <property type="entry name" value="ADH_Zn_CS"/>
</dbReference>
<reference evidence="8" key="2">
    <citation type="submission" date="2014-07" db="EMBL/GenBank/DDBJ databases">
        <authorList>
            <person name="Hull J."/>
        </authorList>
    </citation>
    <scope>NUCLEOTIDE SEQUENCE</scope>
</reference>
<dbReference type="Pfam" id="PF00107">
    <property type="entry name" value="ADH_zinc_N"/>
    <property type="match status" value="1"/>
</dbReference>